<dbReference type="PANTHER" id="PTHR37984">
    <property type="entry name" value="PROTEIN CBG26694"/>
    <property type="match status" value="1"/>
</dbReference>
<dbReference type="Proteomes" id="UP001152622">
    <property type="component" value="Chromosome 4"/>
</dbReference>
<organism evidence="2 3">
    <name type="scientific">Synaphobranchus kaupii</name>
    <name type="common">Kaup's arrowtooth eel</name>
    <dbReference type="NCBI Taxonomy" id="118154"/>
    <lineage>
        <taxon>Eukaryota</taxon>
        <taxon>Metazoa</taxon>
        <taxon>Chordata</taxon>
        <taxon>Craniata</taxon>
        <taxon>Vertebrata</taxon>
        <taxon>Euteleostomi</taxon>
        <taxon>Actinopterygii</taxon>
        <taxon>Neopterygii</taxon>
        <taxon>Teleostei</taxon>
        <taxon>Anguilliformes</taxon>
        <taxon>Synaphobranchidae</taxon>
        <taxon>Synaphobranchus</taxon>
    </lineage>
</organism>
<dbReference type="Pfam" id="PF17919">
    <property type="entry name" value="RT_RNaseH_2"/>
    <property type="match status" value="1"/>
</dbReference>
<evidence type="ECO:0000259" key="1">
    <source>
        <dbReference type="Pfam" id="PF17919"/>
    </source>
</evidence>
<protein>
    <recommendedName>
        <fullName evidence="1">Reverse transcriptase/retrotransposon-derived protein RNase H-like domain-containing protein</fullName>
    </recommendedName>
</protein>
<feature type="domain" description="Reverse transcriptase/retrotransposon-derived protein RNase H-like" evidence="1">
    <location>
        <begin position="116"/>
        <end position="200"/>
    </location>
</feature>
<dbReference type="AlphaFoldDB" id="A0A9Q1J192"/>
<dbReference type="Gene3D" id="3.30.70.270">
    <property type="match status" value="2"/>
</dbReference>
<dbReference type="EMBL" id="JAINUF010000004">
    <property type="protein sequence ID" value="KAJ8364322.1"/>
    <property type="molecule type" value="Genomic_DNA"/>
</dbReference>
<comment type="caution">
    <text evidence="2">The sequence shown here is derived from an EMBL/GenBank/DDBJ whole genome shotgun (WGS) entry which is preliminary data.</text>
</comment>
<keyword evidence="3" id="KW-1185">Reference proteome</keyword>
<dbReference type="InterPro" id="IPR041577">
    <property type="entry name" value="RT_RNaseH_2"/>
</dbReference>
<dbReference type="InterPro" id="IPR050951">
    <property type="entry name" value="Retrovirus_Pol_polyprotein"/>
</dbReference>
<gene>
    <name evidence="2" type="ORF">SKAU_G00131530</name>
</gene>
<evidence type="ECO:0000313" key="3">
    <source>
        <dbReference type="Proteomes" id="UP001152622"/>
    </source>
</evidence>
<dbReference type="OrthoDB" id="775972at2759"/>
<accession>A0A9Q1J192</accession>
<name>A0A9Q1J192_SYNKA</name>
<dbReference type="SUPFAM" id="SSF56672">
    <property type="entry name" value="DNA/RNA polymerases"/>
    <property type="match status" value="1"/>
</dbReference>
<dbReference type="InterPro" id="IPR043502">
    <property type="entry name" value="DNA/RNA_pol_sf"/>
</dbReference>
<proteinExistence type="predicted"/>
<dbReference type="InterPro" id="IPR043128">
    <property type="entry name" value="Rev_trsase/Diguanyl_cyclase"/>
</dbReference>
<sequence length="355" mass="39197">MEHDVNLRSVLHRLTDAGLQINMQKSSFNKASIPYLGHVISKQGLLPNPDHIQVITDAPAPRDMVALRSFLGLTSWFMALGLKESPCCVWLPLPHTPRRITLRALLRAGTTAEFVWTDEAENSFIKLKYMLAHSPALSLFDPSRPTLVSTDASDYGLRGILTQIHPDKTERTVAFASRTLSPAERKYSTVEKEALACVWTDHQALTTLHATKGMNRAGMRIARWSERLLCFVSDITYRPGKQNFAADCLSRLPLPSSDDDNAVEPALIAELSHALTALPVPDFATACASCPEMMCLCAQIGHGWPRAKKDVSEELAPYFIVRDELASTLCMKDTRVLCAPNSTSGSCIGGHRWTI</sequence>
<reference evidence="2" key="1">
    <citation type="journal article" date="2023" name="Science">
        <title>Genome structures resolve the early diversification of teleost fishes.</title>
        <authorList>
            <person name="Parey E."/>
            <person name="Louis A."/>
            <person name="Montfort J."/>
            <person name="Bouchez O."/>
            <person name="Roques C."/>
            <person name="Iampietro C."/>
            <person name="Lluch J."/>
            <person name="Castinel A."/>
            <person name="Donnadieu C."/>
            <person name="Desvignes T."/>
            <person name="Floi Bucao C."/>
            <person name="Jouanno E."/>
            <person name="Wen M."/>
            <person name="Mejri S."/>
            <person name="Dirks R."/>
            <person name="Jansen H."/>
            <person name="Henkel C."/>
            <person name="Chen W.J."/>
            <person name="Zahm M."/>
            <person name="Cabau C."/>
            <person name="Klopp C."/>
            <person name="Thompson A.W."/>
            <person name="Robinson-Rechavi M."/>
            <person name="Braasch I."/>
            <person name="Lecointre G."/>
            <person name="Bobe J."/>
            <person name="Postlethwait J.H."/>
            <person name="Berthelot C."/>
            <person name="Roest Crollius H."/>
            <person name="Guiguen Y."/>
        </authorList>
    </citation>
    <scope>NUCLEOTIDE SEQUENCE</scope>
    <source>
        <strain evidence="2">WJC10195</strain>
    </source>
</reference>
<dbReference type="CDD" id="cd09274">
    <property type="entry name" value="RNase_HI_RT_Ty3"/>
    <property type="match status" value="1"/>
</dbReference>
<evidence type="ECO:0000313" key="2">
    <source>
        <dbReference type="EMBL" id="KAJ8364322.1"/>
    </source>
</evidence>
<dbReference type="PANTHER" id="PTHR37984:SF15">
    <property type="entry name" value="INTEGRASE CATALYTIC DOMAIN-CONTAINING PROTEIN"/>
    <property type="match status" value="1"/>
</dbReference>